<keyword evidence="4" id="KW-0804">Transcription</keyword>
<sequence>MSNVSYLHSHISNLYIMKQVEDSEILAMFAVQQSRNEAFNLLLKKYQQKIYWHIRRLVLNHDDCDDLLQEVFVKVWKNLDKFRSDSQLYTWIYRIATNESITFLNKQKQRNNTPLDEVSSELADNLVASSYFNGDKLELKLQKAILTLPEKQRIIFNMKYFDDMKYEEISEVLGTSVGALKASFHIAAKKIEAFITNDEVDY</sequence>
<evidence type="ECO:0000259" key="5">
    <source>
        <dbReference type="Pfam" id="PF04542"/>
    </source>
</evidence>
<keyword evidence="2" id="KW-0805">Transcription regulation</keyword>
<keyword evidence="3" id="KW-0731">Sigma factor</keyword>
<dbReference type="GO" id="GO:0006352">
    <property type="term" value="P:DNA-templated transcription initiation"/>
    <property type="evidence" value="ECO:0007669"/>
    <property type="project" value="InterPro"/>
</dbReference>
<evidence type="ECO:0000259" key="6">
    <source>
        <dbReference type="Pfam" id="PF08281"/>
    </source>
</evidence>
<dbReference type="InterPro" id="IPR013324">
    <property type="entry name" value="RNA_pol_sigma_r3/r4-like"/>
</dbReference>
<dbReference type="SUPFAM" id="SSF88659">
    <property type="entry name" value="Sigma3 and sigma4 domains of RNA polymerase sigma factors"/>
    <property type="match status" value="1"/>
</dbReference>
<dbReference type="EMBL" id="FNCH01000013">
    <property type="protein sequence ID" value="SDG94191.1"/>
    <property type="molecule type" value="Genomic_DNA"/>
</dbReference>
<dbReference type="Pfam" id="PF04542">
    <property type="entry name" value="Sigma70_r2"/>
    <property type="match status" value="1"/>
</dbReference>
<dbReference type="GO" id="GO:0016987">
    <property type="term" value="F:sigma factor activity"/>
    <property type="evidence" value="ECO:0007669"/>
    <property type="project" value="UniProtKB-KW"/>
</dbReference>
<evidence type="ECO:0000313" key="7">
    <source>
        <dbReference type="EMBL" id="SDG94191.1"/>
    </source>
</evidence>
<evidence type="ECO:0000256" key="1">
    <source>
        <dbReference type="ARBA" id="ARBA00010641"/>
    </source>
</evidence>
<dbReference type="InterPro" id="IPR013325">
    <property type="entry name" value="RNA_pol_sigma_r2"/>
</dbReference>
<dbReference type="InterPro" id="IPR014284">
    <property type="entry name" value="RNA_pol_sigma-70_dom"/>
</dbReference>
<evidence type="ECO:0000256" key="2">
    <source>
        <dbReference type="ARBA" id="ARBA00023015"/>
    </source>
</evidence>
<evidence type="ECO:0000256" key="3">
    <source>
        <dbReference type="ARBA" id="ARBA00023082"/>
    </source>
</evidence>
<comment type="similarity">
    <text evidence="1">Belongs to the sigma-70 factor family. ECF subfamily.</text>
</comment>
<dbReference type="Pfam" id="PF08281">
    <property type="entry name" value="Sigma70_r4_2"/>
    <property type="match status" value="1"/>
</dbReference>
<dbReference type="InterPro" id="IPR013249">
    <property type="entry name" value="RNA_pol_sigma70_r4_t2"/>
</dbReference>
<name>A0A1G7YCG5_9SPHI</name>
<evidence type="ECO:0000313" key="8">
    <source>
        <dbReference type="Proteomes" id="UP000199643"/>
    </source>
</evidence>
<dbReference type="PANTHER" id="PTHR43133:SF51">
    <property type="entry name" value="RNA POLYMERASE SIGMA FACTOR"/>
    <property type="match status" value="1"/>
</dbReference>
<dbReference type="SUPFAM" id="SSF88946">
    <property type="entry name" value="Sigma2 domain of RNA polymerase sigma factors"/>
    <property type="match status" value="1"/>
</dbReference>
<dbReference type="GO" id="GO:0003677">
    <property type="term" value="F:DNA binding"/>
    <property type="evidence" value="ECO:0007669"/>
    <property type="project" value="InterPro"/>
</dbReference>
<dbReference type="InterPro" id="IPR039425">
    <property type="entry name" value="RNA_pol_sigma-70-like"/>
</dbReference>
<dbReference type="STRING" id="405671.SAMN05421827_11381"/>
<feature type="domain" description="RNA polymerase sigma-70 region 2" evidence="5">
    <location>
        <begin position="42"/>
        <end position="108"/>
    </location>
</feature>
<organism evidence="7 8">
    <name type="scientific">Pedobacter terrae</name>
    <dbReference type="NCBI Taxonomy" id="405671"/>
    <lineage>
        <taxon>Bacteria</taxon>
        <taxon>Pseudomonadati</taxon>
        <taxon>Bacteroidota</taxon>
        <taxon>Sphingobacteriia</taxon>
        <taxon>Sphingobacteriales</taxon>
        <taxon>Sphingobacteriaceae</taxon>
        <taxon>Pedobacter</taxon>
    </lineage>
</organism>
<accession>A0A1G7YCG5</accession>
<dbReference type="Gene3D" id="1.10.1740.10">
    <property type="match status" value="1"/>
</dbReference>
<dbReference type="CDD" id="cd06171">
    <property type="entry name" value="Sigma70_r4"/>
    <property type="match status" value="1"/>
</dbReference>
<proteinExistence type="inferred from homology"/>
<dbReference type="InterPro" id="IPR007627">
    <property type="entry name" value="RNA_pol_sigma70_r2"/>
</dbReference>
<feature type="domain" description="RNA polymerase sigma factor 70 region 4 type 2" evidence="6">
    <location>
        <begin position="140"/>
        <end position="189"/>
    </location>
</feature>
<dbReference type="PANTHER" id="PTHR43133">
    <property type="entry name" value="RNA POLYMERASE ECF-TYPE SIGMA FACTO"/>
    <property type="match status" value="1"/>
</dbReference>
<dbReference type="Proteomes" id="UP000199643">
    <property type="component" value="Unassembled WGS sequence"/>
</dbReference>
<dbReference type="NCBIfam" id="TIGR02937">
    <property type="entry name" value="sigma70-ECF"/>
    <property type="match status" value="1"/>
</dbReference>
<reference evidence="8" key="1">
    <citation type="submission" date="2016-10" db="EMBL/GenBank/DDBJ databases">
        <authorList>
            <person name="Varghese N."/>
            <person name="Submissions S."/>
        </authorList>
    </citation>
    <scope>NUCLEOTIDE SEQUENCE [LARGE SCALE GENOMIC DNA]</scope>
    <source>
        <strain evidence="8">DSM 17933</strain>
    </source>
</reference>
<dbReference type="Gene3D" id="1.10.10.10">
    <property type="entry name" value="Winged helix-like DNA-binding domain superfamily/Winged helix DNA-binding domain"/>
    <property type="match status" value="1"/>
</dbReference>
<protein>
    <submittedName>
        <fullName evidence="7">RNA polymerase sigma-70 factor, ECF subfamily</fullName>
    </submittedName>
</protein>
<dbReference type="AlphaFoldDB" id="A0A1G7YCG5"/>
<evidence type="ECO:0000256" key="4">
    <source>
        <dbReference type="ARBA" id="ARBA00023163"/>
    </source>
</evidence>
<keyword evidence="8" id="KW-1185">Reference proteome</keyword>
<gene>
    <name evidence="7" type="ORF">SAMN05421827_11381</name>
</gene>
<dbReference type="InterPro" id="IPR036388">
    <property type="entry name" value="WH-like_DNA-bd_sf"/>
</dbReference>